<evidence type="ECO:0000259" key="9">
    <source>
        <dbReference type="Pfam" id="PF07992"/>
    </source>
</evidence>
<dbReference type="SUPFAM" id="SSF51905">
    <property type="entry name" value="FAD/NAD(P)-binding domain"/>
    <property type="match status" value="1"/>
</dbReference>
<dbReference type="PANTHER" id="PTHR43706:SF47">
    <property type="entry name" value="EXTERNAL NADH-UBIQUINONE OXIDOREDUCTASE 1, MITOCHONDRIAL-RELATED"/>
    <property type="match status" value="1"/>
</dbReference>
<dbReference type="PANTHER" id="PTHR43706">
    <property type="entry name" value="NADH DEHYDROGENASE"/>
    <property type="match status" value="1"/>
</dbReference>
<dbReference type="InterPro" id="IPR036188">
    <property type="entry name" value="FAD/NAD-bd_sf"/>
</dbReference>
<evidence type="ECO:0000256" key="6">
    <source>
        <dbReference type="ARBA" id="ARBA00023027"/>
    </source>
</evidence>
<keyword evidence="8" id="KW-0812">Transmembrane</keyword>
<evidence type="ECO:0000256" key="3">
    <source>
        <dbReference type="ARBA" id="ARBA00022630"/>
    </source>
</evidence>
<evidence type="ECO:0000256" key="8">
    <source>
        <dbReference type="SAM" id="Phobius"/>
    </source>
</evidence>
<evidence type="ECO:0000256" key="2">
    <source>
        <dbReference type="ARBA" id="ARBA00012637"/>
    </source>
</evidence>
<dbReference type="PRINTS" id="PR00368">
    <property type="entry name" value="FADPNR"/>
</dbReference>
<evidence type="ECO:0000256" key="4">
    <source>
        <dbReference type="ARBA" id="ARBA00022827"/>
    </source>
</evidence>
<evidence type="ECO:0000256" key="1">
    <source>
        <dbReference type="ARBA" id="ARBA00005272"/>
    </source>
</evidence>
<feature type="transmembrane region" description="Helical" evidence="8">
    <location>
        <begin position="373"/>
        <end position="393"/>
    </location>
</feature>
<name>A0ABQ1FV92_9BACL</name>
<dbReference type="EMBL" id="BMHF01000004">
    <property type="protein sequence ID" value="GGA31767.1"/>
    <property type="molecule type" value="Genomic_DNA"/>
</dbReference>
<feature type="domain" description="FAD/NAD(P)-binding" evidence="9">
    <location>
        <begin position="3"/>
        <end position="322"/>
    </location>
</feature>
<dbReference type="PRINTS" id="PR00411">
    <property type="entry name" value="PNDRDTASEI"/>
</dbReference>
<dbReference type="InterPro" id="IPR023753">
    <property type="entry name" value="FAD/NAD-binding_dom"/>
</dbReference>
<dbReference type="InterPro" id="IPR045024">
    <property type="entry name" value="NDH-2"/>
</dbReference>
<dbReference type="Gene3D" id="3.50.50.100">
    <property type="match status" value="1"/>
</dbReference>
<evidence type="ECO:0000256" key="5">
    <source>
        <dbReference type="ARBA" id="ARBA00023002"/>
    </source>
</evidence>
<dbReference type="Proteomes" id="UP000609323">
    <property type="component" value="Unassembled WGS sequence"/>
</dbReference>
<keyword evidence="3" id="KW-0285">Flavoprotein</keyword>
<reference evidence="11" key="1">
    <citation type="journal article" date="2019" name="Int. J. Syst. Evol. Microbiol.">
        <title>The Global Catalogue of Microorganisms (GCM) 10K type strain sequencing project: providing services to taxonomists for standard genome sequencing and annotation.</title>
        <authorList>
            <consortium name="The Broad Institute Genomics Platform"/>
            <consortium name="The Broad Institute Genome Sequencing Center for Infectious Disease"/>
            <person name="Wu L."/>
            <person name="Ma J."/>
        </authorList>
    </citation>
    <scope>NUCLEOTIDE SEQUENCE [LARGE SCALE GENOMIC DNA]</scope>
    <source>
        <strain evidence="11">CGMCC 1.15044</strain>
    </source>
</reference>
<comment type="caution">
    <text evidence="10">The sequence shown here is derived from an EMBL/GenBank/DDBJ whole genome shotgun (WGS) entry which is preliminary data.</text>
</comment>
<protein>
    <recommendedName>
        <fullName evidence="2">NADH:ubiquinone reductase (non-electrogenic)</fullName>
        <ecNumber evidence="2">1.6.5.9</ecNumber>
    </recommendedName>
</protein>
<evidence type="ECO:0000313" key="11">
    <source>
        <dbReference type="Proteomes" id="UP000609323"/>
    </source>
</evidence>
<keyword evidence="6" id="KW-0520">NAD</keyword>
<gene>
    <name evidence="10" type="ORF">GCM10010917_16120</name>
</gene>
<feature type="transmembrane region" description="Helical" evidence="8">
    <location>
        <begin position="581"/>
        <end position="604"/>
    </location>
</feature>
<sequence>MKKIVILGGGYGGVVTGKHLAKKFKKNSDVQIQLIDRNPYHTLLTELHEVAANRTPEDAIRIELKKMFEGRNVDVVLDSIDSIDFKANQLCSAEVTYDYDYLVIGTGCKPTFFGIPGAEENALTLWSYEDAVRLKEQVRTMFGLASKETDADKRRKMLSFVVVGAGFTGIELIGELSEYRDELCREYNFDRADVRLVVADMAPKILPILPDKLIEKSARYLEKRGVEIITSAKITGVNQGSVVLGEQELEADTIVWTAGVEGSDLVGTLDVQQQGRKRIVTNDKLQSVDHDNVYIVGDNIFFIPEGETRPVPQMVENAEQAGPVIAHNIHAEITGKPKKSYKPGFHGTMVSIGSRYGVANVGMPNKMFQVSGFLAMFFKHMINLYYLFTVAGFNKVWTYMMHEFFHVNNRRSFVGGHFSKRSPNFWLLPLRLFVGYKWLSEGLDKLPKVWNHPNSIFLIPASSKAADATSAASEAAGAVSTTVDAQSAASAVGSAKEAVEAMPVPHFITSMVNGFMDIFFYHADGSFTPLASVFQFCMVLAELAIGVLLIVGLFTAISSIATVGLGVMIWSSSMASTEMLWYLAAGIALIGGSGSVFGLDYYVLPWLKKHWKGIPLVRKWYLYTEESPELGALHKPALPASGSKSASAGQSK</sequence>
<dbReference type="Pfam" id="PF07992">
    <property type="entry name" value="Pyr_redox_2"/>
    <property type="match status" value="1"/>
</dbReference>
<keyword evidence="11" id="KW-1185">Reference proteome</keyword>
<evidence type="ECO:0000256" key="7">
    <source>
        <dbReference type="ARBA" id="ARBA00047599"/>
    </source>
</evidence>
<comment type="catalytic activity">
    <reaction evidence="7">
        <text>a quinone + NADH + H(+) = a quinol + NAD(+)</text>
        <dbReference type="Rhea" id="RHEA:46160"/>
        <dbReference type="ChEBI" id="CHEBI:15378"/>
        <dbReference type="ChEBI" id="CHEBI:24646"/>
        <dbReference type="ChEBI" id="CHEBI:57540"/>
        <dbReference type="ChEBI" id="CHEBI:57945"/>
        <dbReference type="ChEBI" id="CHEBI:132124"/>
        <dbReference type="EC" id="1.6.5.9"/>
    </reaction>
</comment>
<keyword evidence="5" id="KW-0560">Oxidoreductase</keyword>
<organism evidence="10 11">
    <name type="scientific">Paenibacillus physcomitrellae</name>
    <dbReference type="NCBI Taxonomy" id="1619311"/>
    <lineage>
        <taxon>Bacteria</taxon>
        <taxon>Bacillati</taxon>
        <taxon>Bacillota</taxon>
        <taxon>Bacilli</taxon>
        <taxon>Bacillales</taxon>
        <taxon>Paenibacillaceae</taxon>
        <taxon>Paenibacillus</taxon>
    </lineage>
</organism>
<comment type="similarity">
    <text evidence="1">Belongs to the NADH dehydrogenase family.</text>
</comment>
<keyword evidence="4" id="KW-0274">FAD</keyword>
<evidence type="ECO:0000313" key="10">
    <source>
        <dbReference type="EMBL" id="GGA31767.1"/>
    </source>
</evidence>
<keyword evidence="8" id="KW-0472">Membrane</keyword>
<dbReference type="RefSeq" id="WP_094095158.1">
    <property type="nucleotide sequence ID" value="NZ_BMHF01000004.1"/>
</dbReference>
<dbReference type="EC" id="1.6.5.9" evidence="2"/>
<feature type="transmembrane region" description="Helical" evidence="8">
    <location>
        <begin position="543"/>
        <end position="569"/>
    </location>
</feature>
<proteinExistence type="inferred from homology"/>
<accession>A0ABQ1FV92</accession>
<keyword evidence="8" id="KW-1133">Transmembrane helix</keyword>